<evidence type="ECO:0000259" key="1">
    <source>
        <dbReference type="Pfam" id="PF13228"/>
    </source>
</evidence>
<accession>A0A845QLY3</accession>
<dbReference type="EMBL" id="QXWK01000038">
    <property type="protein sequence ID" value="NBH62809.1"/>
    <property type="molecule type" value="Genomic_DNA"/>
</dbReference>
<comment type="caution">
    <text evidence="2">The sequence shown here is derived from an EMBL/GenBank/DDBJ whole genome shotgun (WGS) entry which is preliminary data.</text>
</comment>
<reference evidence="2 3" key="1">
    <citation type="submission" date="2018-08" db="EMBL/GenBank/DDBJ databases">
        <title>Murine metabolic-syndrome-specific gut microbial biobank.</title>
        <authorList>
            <person name="Liu C."/>
        </authorList>
    </citation>
    <scope>NUCLEOTIDE SEQUENCE [LARGE SCALE GENOMIC DNA]</scope>
    <source>
        <strain evidence="2 3">28</strain>
    </source>
</reference>
<organism evidence="2 3">
    <name type="scientific">Anaerotruncus colihominis</name>
    <dbReference type="NCBI Taxonomy" id="169435"/>
    <lineage>
        <taxon>Bacteria</taxon>
        <taxon>Bacillati</taxon>
        <taxon>Bacillota</taxon>
        <taxon>Clostridia</taxon>
        <taxon>Eubacteriales</taxon>
        <taxon>Oscillospiraceae</taxon>
        <taxon>Anaerotruncus</taxon>
    </lineage>
</organism>
<evidence type="ECO:0000313" key="2">
    <source>
        <dbReference type="EMBL" id="NBH62809.1"/>
    </source>
</evidence>
<keyword evidence="3" id="KW-1185">Reference proteome</keyword>
<evidence type="ECO:0000313" key="3">
    <source>
        <dbReference type="Proteomes" id="UP000446866"/>
    </source>
</evidence>
<dbReference type="Pfam" id="PF13228">
    <property type="entry name" value="DUF4037"/>
    <property type="match status" value="1"/>
</dbReference>
<dbReference type="RefSeq" id="WP_160203094.1">
    <property type="nucleotide sequence ID" value="NZ_QXWK01000038.1"/>
</dbReference>
<proteinExistence type="predicted"/>
<dbReference type="InterPro" id="IPR025117">
    <property type="entry name" value="DUF4037"/>
</dbReference>
<dbReference type="AlphaFoldDB" id="A0A845QLY3"/>
<sequence length="319" mass="35839">MNGLELSRKYYETYGKEMIESVEPSLFERISAGLCGEGSQCMGFDDTISQDHDFAPGFCIWLTEEDFAHYGQALREAYEKLPHSFCGFSRENIIADDRLGVMTNSSFYQRFTGSPTGPENNLDWLMTPEAQLAIATNGQLFHNKNRDFSMVRESLLAFYPEDVRRKKIAARAAIMSQAGQYNLLRLIKRQDKVAVTLALARFTEATISMVHLLNKRYTPFYKWAFFSMKTLPRLADTVAPLLTALADIPALLKKEPTAKLHDTAFKLTEEICAAVAAELRAQGLSQEEDNFLQSHLASLMAGIKDPQLAAMHPMADCPN</sequence>
<gene>
    <name evidence="2" type="ORF">D0435_14250</name>
</gene>
<dbReference type="Proteomes" id="UP000446866">
    <property type="component" value="Unassembled WGS sequence"/>
</dbReference>
<feature type="domain" description="DUF4037" evidence="1">
    <location>
        <begin position="124"/>
        <end position="223"/>
    </location>
</feature>
<name>A0A845QLY3_9FIRM</name>
<protein>
    <submittedName>
        <fullName evidence="2">DUF4037 domain-containing protein</fullName>
    </submittedName>
</protein>